<evidence type="ECO:0000256" key="2">
    <source>
        <dbReference type="ARBA" id="ARBA00022617"/>
    </source>
</evidence>
<keyword evidence="4 8" id="KW-0560">Oxidoreductase</keyword>
<dbReference type="GO" id="GO:0004497">
    <property type="term" value="F:monooxygenase activity"/>
    <property type="evidence" value="ECO:0007669"/>
    <property type="project" value="UniProtKB-KW"/>
</dbReference>
<dbReference type="InterPro" id="IPR001128">
    <property type="entry name" value="Cyt_P450"/>
</dbReference>
<dbReference type="EMBL" id="JALDYZ010000020">
    <property type="protein sequence ID" value="MDI7924909.1"/>
    <property type="molecule type" value="Genomic_DNA"/>
</dbReference>
<dbReference type="PROSITE" id="PS00086">
    <property type="entry name" value="CYTOCHROME_P450"/>
    <property type="match status" value="1"/>
</dbReference>
<keyword evidence="3 7" id="KW-0479">Metal-binding</keyword>
<dbReference type="PRINTS" id="PR00385">
    <property type="entry name" value="P450"/>
</dbReference>
<evidence type="ECO:0000256" key="6">
    <source>
        <dbReference type="ARBA" id="ARBA00023033"/>
    </source>
</evidence>
<dbReference type="GO" id="GO:0016705">
    <property type="term" value="F:oxidoreductase activity, acting on paired donors, with incorporation or reduction of molecular oxygen"/>
    <property type="evidence" value="ECO:0007669"/>
    <property type="project" value="InterPro"/>
</dbReference>
<dbReference type="GO" id="GO:0005506">
    <property type="term" value="F:iron ion binding"/>
    <property type="evidence" value="ECO:0007669"/>
    <property type="project" value="InterPro"/>
</dbReference>
<dbReference type="PANTHER" id="PTHR24291">
    <property type="entry name" value="CYTOCHROME P450 FAMILY 4"/>
    <property type="match status" value="1"/>
</dbReference>
<dbReference type="InterPro" id="IPR002401">
    <property type="entry name" value="Cyt_P450_E_grp-I"/>
</dbReference>
<name>A0AAE3U390_9HYPH</name>
<dbReference type="InterPro" id="IPR036396">
    <property type="entry name" value="Cyt_P450_sf"/>
</dbReference>
<keyword evidence="2 7" id="KW-0349">Heme</keyword>
<keyword evidence="5 7" id="KW-0408">Iron</keyword>
<protein>
    <submittedName>
        <fullName evidence="9">Cytochrome P450</fullName>
    </submittedName>
</protein>
<evidence type="ECO:0000256" key="5">
    <source>
        <dbReference type="ARBA" id="ARBA00023004"/>
    </source>
</evidence>
<evidence type="ECO:0000256" key="1">
    <source>
        <dbReference type="ARBA" id="ARBA00010617"/>
    </source>
</evidence>
<dbReference type="RefSeq" id="WP_311788879.1">
    <property type="nucleotide sequence ID" value="NZ_JALDYY010000020.1"/>
</dbReference>
<gene>
    <name evidence="9" type="ORF">MRS75_22900</name>
</gene>
<dbReference type="SUPFAM" id="SSF48264">
    <property type="entry name" value="Cytochrome P450"/>
    <property type="match status" value="1"/>
</dbReference>
<dbReference type="PRINTS" id="PR00463">
    <property type="entry name" value="EP450I"/>
</dbReference>
<dbReference type="PANTHER" id="PTHR24291:SF50">
    <property type="entry name" value="BIFUNCTIONAL ALBAFLAVENONE MONOOXYGENASE_TERPENE SYNTHASE"/>
    <property type="match status" value="1"/>
</dbReference>
<feature type="binding site" description="axial binding residue" evidence="7">
    <location>
        <position position="405"/>
    </location>
    <ligand>
        <name>heme</name>
        <dbReference type="ChEBI" id="CHEBI:30413"/>
    </ligand>
    <ligandPart>
        <name>Fe</name>
        <dbReference type="ChEBI" id="CHEBI:18248"/>
    </ligandPart>
</feature>
<evidence type="ECO:0000313" key="9">
    <source>
        <dbReference type="EMBL" id="MDI7924909.1"/>
    </source>
</evidence>
<keyword evidence="10" id="KW-1185">Reference proteome</keyword>
<comment type="caution">
    <text evidence="9">The sequence shown here is derived from an EMBL/GenBank/DDBJ whole genome shotgun (WGS) entry which is preliminary data.</text>
</comment>
<dbReference type="AlphaFoldDB" id="A0AAE3U390"/>
<evidence type="ECO:0000256" key="7">
    <source>
        <dbReference type="PIRSR" id="PIRSR602401-1"/>
    </source>
</evidence>
<dbReference type="Gene3D" id="1.10.630.10">
    <property type="entry name" value="Cytochrome P450"/>
    <property type="match status" value="1"/>
</dbReference>
<reference evidence="9" key="1">
    <citation type="submission" date="2022-03" db="EMBL/GenBank/DDBJ databases">
        <title>Fererhizobium litorale gen. nov., sp. nov., isolated from sandy sediments of the Sea of Japan seashore.</title>
        <authorList>
            <person name="Romanenko L."/>
            <person name="Kurilenko V."/>
            <person name="Otstavnykh N."/>
            <person name="Svetashev V."/>
            <person name="Tekutyeva L."/>
            <person name="Isaeva M."/>
            <person name="Mikhailov V."/>
        </authorList>
    </citation>
    <scope>NUCLEOTIDE SEQUENCE</scope>
    <source>
        <strain evidence="9">KMM 9576</strain>
    </source>
</reference>
<dbReference type="GO" id="GO:0020037">
    <property type="term" value="F:heme binding"/>
    <property type="evidence" value="ECO:0007669"/>
    <property type="project" value="InterPro"/>
</dbReference>
<organism evidence="9 10">
    <name type="scientific">Ferirhizobium litorale</name>
    <dbReference type="NCBI Taxonomy" id="2927786"/>
    <lineage>
        <taxon>Bacteria</taxon>
        <taxon>Pseudomonadati</taxon>
        <taxon>Pseudomonadota</taxon>
        <taxon>Alphaproteobacteria</taxon>
        <taxon>Hyphomicrobiales</taxon>
        <taxon>Rhizobiaceae</taxon>
        <taxon>Ferirhizobium</taxon>
    </lineage>
</organism>
<keyword evidence="6 8" id="KW-0503">Monooxygenase</keyword>
<evidence type="ECO:0000256" key="8">
    <source>
        <dbReference type="RuleBase" id="RU000461"/>
    </source>
</evidence>
<comment type="cofactor">
    <cofactor evidence="7">
        <name>heme</name>
        <dbReference type="ChEBI" id="CHEBI:30413"/>
    </cofactor>
</comment>
<dbReference type="InterPro" id="IPR050196">
    <property type="entry name" value="Cytochrome_P450_Monoox"/>
</dbReference>
<comment type="similarity">
    <text evidence="1 8">Belongs to the cytochrome P450 family.</text>
</comment>
<dbReference type="InterPro" id="IPR017972">
    <property type="entry name" value="Cyt_P450_CS"/>
</dbReference>
<proteinExistence type="inferred from homology"/>
<evidence type="ECO:0000256" key="4">
    <source>
        <dbReference type="ARBA" id="ARBA00023002"/>
    </source>
</evidence>
<dbReference type="Proteomes" id="UP001161580">
    <property type="component" value="Unassembled WGS sequence"/>
</dbReference>
<evidence type="ECO:0000313" key="10">
    <source>
        <dbReference type="Proteomes" id="UP001161580"/>
    </source>
</evidence>
<accession>A0AAE3U390</accession>
<evidence type="ECO:0000256" key="3">
    <source>
        <dbReference type="ARBA" id="ARBA00022723"/>
    </source>
</evidence>
<dbReference type="Pfam" id="PF00067">
    <property type="entry name" value="p450"/>
    <property type="match status" value="1"/>
</dbReference>
<sequence>MGNVVGPMPNIRTKKLNPVARILQARHCSINVLYERSYVMKMGDIWTPRGMMYFINQPDIVSRILHSDPDLYPKSDLMGATLHQVLGNGIFVSKGQTWRRQRKMMTPAFELARISEVFDLMMDAAKAMKERLDLMADGQEVRIDFEMTHVAADIIFRTIFSEPLTREDAETIFSAFNSYQELAYEHGVWSMAGLPQAFSLARMRAQKYARIIRTMLGRMVHRRFELLAANPENPPRDILASLIEATDDDGVHFTESELTDQIAVLFLAGHETSASTMAWAIYLLGEDREIQKRMREEIDLVFAQEGGFAPRHFKLMKLTRDVFRETLRLYPPVPFVPRDITRDEVIRDKNVRRGSTIFVSPWLLHRHRKHWKNPDVFDPDRFSREDEKESIRTSYMPFSEGSRVCLGASFAMQEGAIILAMMTRYFVIAPVESRVPKPVARLSLRSENGVFVKLLRRQT</sequence>